<evidence type="ECO:0000256" key="1">
    <source>
        <dbReference type="PIRNR" id="PIRNR006221"/>
    </source>
</evidence>
<evidence type="ECO:0000313" key="2">
    <source>
        <dbReference type="EMBL" id="BAD80301.1"/>
    </source>
</evidence>
<dbReference type="KEGG" id="syc:syc2111_d"/>
<comment type="similarity">
    <text evidence="1">Belongs to the fructosamine kinase family.</text>
</comment>
<organism evidence="2 3">
    <name type="scientific">Synechococcus sp. (strain ATCC 27144 / PCC 6301 / SAUG 1402/1)</name>
    <name type="common">Anacystis nidulans</name>
    <dbReference type="NCBI Taxonomy" id="269084"/>
    <lineage>
        <taxon>Bacteria</taxon>
        <taxon>Bacillati</taxon>
        <taxon>Cyanobacteriota</taxon>
        <taxon>Cyanophyceae</taxon>
        <taxon>Synechococcales</taxon>
        <taxon>Synechococcaceae</taxon>
        <taxon>Synechococcus</taxon>
    </lineage>
</organism>
<dbReference type="AlphaFoldDB" id="A0A0H3K546"/>
<evidence type="ECO:0000313" key="3">
    <source>
        <dbReference type="Proteomes" id="UP000001175"/>
    </source>
</evidence>
<keyword evidence="1" id="KW-0418">Kinase</keyword>
<dbReference type="Gene3D" id="3.30.200.20">
    <property type="entry name" value="Phosphorylase Kinase, domain 1"/>
    <property type="match status" value="1"/>
</dbReference>
<reference evidence="2 3" key="1">
    <citation type="journal article" date="2007" name="Photosyn. Res.">
        <title>Complete nucleotide sequence of the freshwater unicellular cyanobacterium Synechococcus elongatus PCC 6301 chromosome: gene content and organization.</title>
        <authorList>
            <person name="Sugita C."/>
            <person name="Ogata K."/>
            <person name="Shikata M."/>
            <person name="Jikuya H."/>
            <person name="Takano J."/>
            <person name="Furumichi M."/>
            <person name="Kanehisa M."/>
            <person name="Omata T."/>
            <person name="Sugiura M."/>
            <person name="Sugita M."/>
        </authorList>
    </citation>
    <scope>NUCLEOTIDE SEQUENCE [LARGE SCALE GENOMIC DNA]</scope>
    <source>
        <strain evidence="3">ATCC 27144 / PCC 6301 / SAUG 1402/1</strain>
    </source>
</reference>
<dbReference type="Pfam" id="PF03881">
    <property type="entry name" value="Fructosamin_kin"/>
    <property type="match status" value="1"/>
</dbReference>
<dbReference type="EMBL" id="AP008231">
    <property type="protein sequence ID" value="BAD80301.1"/>
    <property type="molecule type" value="Genomic_DNA"/>
</dbReference>
<evidence type="ECO:0008006" key="4">
    <source>
        <dbReference type="Google" id="ProtNLM"/>
    </source>
</evidence>
<proteinExistence type="inferred from homology"/>
<dbReference type="RefSeq" id="WP_011244421.1">
    <property type="nucleotide sequence ID" value="NC_006576.1"/>
</dbReference>
<accession>A0A0H3K546</accession>
<dbReference type="PANTHER" id="PTHR12149">
    <property type="entry name" value="FRUCTOSAMINE 3 KINASE-RELATED PROTEIN"/>
    <property type="match status" value="1"/>
</dbReference>
<dbReference type="Gene3D" id="3.90.1200.10">
    <property type="match status" value="1"/>
</dbReference>
<name>A0A0H3K546_SYNP6</name>
<dbReference type="Proteomes" id="UP000001175">
    <property type="component" value="Chromosome"/>
</dbReference>
<protein>
    <recommendedName>
        <fullName evidence="4">Fructosamine kinase family protein</fullName>
    </recommendedName>
</protein>
<dbReference type="GeneID" id="72430858"/>
<sequence>MAEAESLWSAIAAVINTQRDRPSLIQQAQPVGGGCINRSYRLVLEDGQAWFVKLNQRDSLAAFAAEAEALTAIAASQTIRVPQPIAWGETNRSAYLVLEWLELDRGPTDWRQMGAQLAQLHRQTRSPQGFGWHRDNVIGQTPQINPWQWDWGAFWQVQRIQFQLDLAARNGYRWPHAQALCDRIPDLLADHQPKPALVHGDLWSGNASFLADGTPVIFDPATYYGDREVDLAMTELFGGFPPAFYEGYRQVWPLDPGYRSRRDLYNLYHVLNHVNLFGGGYVHQAQRLIDRLLATNR</sequence>
<keyword evidence="1" id="KW-0808">Transferase</keyword>
<dbReference type="InterPro" id="IPR016477">
    <property type="entry name" value="Fructo-/Ketosamine-3-kinase"/>
</dbReference>
<dbReference type="GO" id="GO:0016301">
    <property type="term" value="F:kinase activity"/>
    <property type="evidence" value="ECO:0007669"/>
    <property type="project" value="UniProtKB-UniRule"/>
</dbReference>
<gene>
    <name evidence="2" type="ordered locus">syc2111_d</name>
</gene>
<dbReference type="PIRSF" id="PIRSF006221">
    <property type="entry name" value="Ketosamine-3-kinase"/>
    <property type="match status" value="1"/>
</dbReference>
<dbReference type="SUPFAM" id="SSF56112">
    <property type="entry name" value="Protein kinase-like (PK-like)"/>
    <property type="match status" value="1"/>
</dbReference>
<dbReference type="eggNOG" id="COG3001">
    <property type="taxonomic scope" value="Bacteria"/>
</dbReference>
<dbReference type="PANTHER" id="PTHR12149:SF8">
    <property type="entry name" value="PROTEIN-RIBULOSAMINE 3-KINASE"/>
    <property type="match status" value="1"/>
</dbReference>
<dbReference type="InterPro" id="IPR011009">
    <property type="entry name" value="Kinase-like_dom_sf"/>
</dbReference>